<feature type="domain" description="Putative restriction endonuclease" evidence="2">
    <location>
        <begin position="27"/>
        <end position="141"/>
    </location>
</feature>
<feature type="region of interest" description="Disordered" evidence="1">
    <location>
        <begin position="244"/>
        <end position="306"/>
    </location>
</feature>
<feature type="compositionally biased region" description="Low complexity" evidence="1">
    <location>
        <begin position="250"/>
        <end position="266"/>
    </location>
</feature>
<organism evidence="3 4">
    <name type="scientific">Actinomadura gamaensis</name>
    <dbReference type="NCBI Taxonomy" id="1763541"/>
    <lineage>
        <taxon>Bacteria</taxon>
        <taxon>Bacillati</taxon>
        <taxon>Actinomycetota</taxon>
        <taxon>Actinomycetes</taxon>
        <taxon>Streptosporangiales</taxon>
        <taxon>Thermomonosporaceae</taxon>
        <taxon>Actinomadura</taxon>
    </lineage>
</organism>
<dbReference type="RefSeq" id="WP_378252223.1">
    <property type="nucleotide sequence ID" value="NZ_JBHSIT010000001.1"/>
</dbReference>
<dbReference type="Proteomes" id="UP001595872">
    <property type="component" value="Unassembled WGS sequence"/>
</dbReference>
<keyword evidence="3" id="KW-0540">Nuclease</keyword>
<dbReference type="SUPFAM" id="SSF52980">
    <property type="entry name" value="Restriction endonuclease-like"/>
    <property type="match status" value="1"/>
</dbReference>
<dbReference type="GO" id="GO:0004519">
    <property type="term" value="F:endonuclease activity"/>
    <property type="evidence" value="ECO:0007669"/>
    <property type="project" value="UniProtKB-KW"/>
</dbReference>
<dbReference type="PANTHER" id="PTHR35400">
    <property type="entry name" value="SLR1083 PROTEIN"/>
    <property type="match status" value="1"/>
</dbReference>
<evidence type="ECO:0000256" key="1">
    <source>
        <dbReference type="SAM" id="MobiDB-lite"/>
    </source>
</evidence>
<dbReference type="EMBL" id="JBHSIT010000001">
    <property type="protein sequence ID" value="MFC4906529.1"/>
    <property type="molecule type" value="Genomic_DNA"/>
</dbReference>
<feature type="compositionally biased region" description="Basic and acidic residues" evidence="1">
    <location>
        <begin position="297"/>
        <end position="306"/>
    </location>
</feature>
<dbReference type="Gene3D" id="3.90.1570.10">
    <property type="entry name" value="tt1808, chain A"/>
    <property type="match status" value="1"/>
</dbReference>
<dbReference type="Pfam" id="PF05685">
    <property type="entry name" value="Uma2"/>
    <property type="match status" value="1"/>
</dbReference>
<dbReference type="InterPro" id="IPR011335">
    <property type="entry name" value="Restrct_endonuc-II-like"/>
</dbReference>
<dbReference type="CDD" id="cd06260">
    <property type="entry name" value="DUF820-like"/>
    <property type="match status" value="1"/>
</dbReference>
<evidence type="ECO:0000313" key="3">
    <source>
        <dbReference type="EMBL" id="MFC4906529.1"/>
    </source>
</evidence>
<name>A0ABV9TSH1_9ACTN</name>
<proteinExistence type="predicted"/>
<protein>
    <submittedName>
        <fullName evidence="3">Uma2 family endonuclease</fullName>
    </submittedName>
</protein>
<keyword evidence="3" id="KW-0378">Hydrolase</keyword>
<sequence>MTHTLLHQVLVSDLVVPVGLAQLGGQESLTGFGARLSDATWLRSDLMVFRKEQAEGDLWFIRGAPLLAVEVASAASRAADLGPKRDLYERAGVAAYWVVDLRGDEPEFQVFELDGTGRYAERALVTWGRSAKLTVPFDIELAPDQIFDRLPRRTAPRRSPAVPDPASATHDPAAARRVGPDLPHGEDPILIDAFGHRWPTGAEKVELWDGCPVFYGEWDDRDVEIARRAYPDRVVRLDQDAGEPGTMTILPAPTAGDDPDAGLDLGRASDGVPDAALNGGLNGGLNGVPDGGFGPARDGEHGPAAT</sequence>
<evidence type="ECO:0000313" key="4">
    <source>
        <dbReference type="Proteomes" id="UP001595872"/>
    </source>
</evidence>
<dbReference type="InterPro" id="IPR012296">
    <property type="entry name" value="Nuclease_put_TT1808"/>
</dbReference>
<comment type="caution">
    <text evidence="3">The sequence shown here is derived from an EMBL/GenBank/DDBJ whole genome shotgun (WGS) entry which is preliminary data.</text>
</comment>
<accession>A0ABV9TSH1</accession>
<dbReference type="PANTHER" id="PTHR35400:SF3">
    <property type="entry name" value="SLL1072 PROTEIN"/>
    <property type="match status" value="1"/>
</dbReference>
<feature type="region of interest" description="Disordered" evidence="1">
    <location>
        <begin position="152"/>
        <end position="182"/>
    </location>
</feature>
<gene>
    <name evidence="3" type="ORF">ACFPCY_04295</name>
</gene>
<keyword evidence="4" id="KW-1185">Reference proteome</keyword>
<reference evidence="4" key="1">
    <citation type="journal article" date="2019" name="Int. J. Syst. Evol. Microbiol.">
        <title>The Global Catalogue of Microorganisms (GCM) 10K type strain sequencing project: providing services to taxonomists for standard genome sequencing and annotation.</title>
        <authorList>
            <consortium name="The Broad Institute Genomics Platform"/>
            <consortium name="The Broad Institute Genome Sequencing Center for Infectious Disease"/>
            <person name="Wu L."/>
            <person name="Ma J."/>
        </authorList>
    </citation>
    <scope>NUCLEOTIDE SEQUENCE [LARGE SCALE GENOMIC DNA]</scope>
    <source>
        <strain evidence="4">KLKA75</strain>
    </source>
</reference>
<feature type="compositionally biased region" description="Gly residues" evidence="1">
    <location>
        <begin position="280"/>
        <end position="294"/>
    </location>
</feature>
<keyword evidence="3" id="KW-0255">Endonuclease</keyword>
<evidence type="ECO:0000259" key="2">
    <source>
        <dbReference type="Pfam" id="PF05685"/>
    </source>
</evidence>
<dbReference type="InterPro" id="IPR008538">
    <property type="entry name" value="Uma2"/>
</dbReference>